<comment type="caution">
    <text evidence="8">The sequence shown here is derived from an EMBL/GenBank/DDBJ whole genome shotgun (WGS) entry which is preliminary data.</text>
</comment>
<name>A0ABP9DWH7_9GAMM</name>
<evidence type="ECO:0000256" key="4">
    <source>
        <dbReference type="ARBA" id="ARBA00022989"/>
    </source>
</evidence>
<dbReference type="InterPro" id="IPR002549">
    <property type="entry name" value="AI-2E-like"/>
</dbReference>
<evidence type="ECO:0000256" key="7">
    <source>
        <dbReference type="SAM" id="Phobius"/>
    </source>
</evidence>
<evidence type="ECO:0000256" key="1">
    <source>
        <dbReference type="ARBA" id="ARBA00004141"/>
    </source>
</evidence>
<evidence type="ECO:0000256" key="3">
    <source>
        <dbReference type="ARBA" id="ARBA00022692"/>
    </source>
</evidence>
<sequence>MDDTAALASIARFFRRLQWLLVFLLTGWLVLLLAPVLTPFVLAALLAWLGDPWVDRLEARGRTRIQAVVLVFSAMSLLIVLALAILIPMIQHQLVVLVDSLPGYRDWLLQTAIPWLELRTGFEIQRWLDPDRLIELVQEHWERAGGIAASVLGYVTRSGFAMIAWLVNLVLLPVVTFFFLRDWDKLVQRMASLVPRRHIATVTELAKGSDAMLSGFIRGQLLVMLCLGVLYGVGLWLVGLDVGILIGIIGGLLSFVPYLGPAAVVVMGGIAALVQYGDWQHLLGVGVVFTVAQLIESYWLTPKLVGDRIGLHPVAVIFAVLAGGQLFGFLGMLLALPVAAVANVLLRFAHQRYLRSRLYAGDSPEIALEPYLDAVPGTSGDSRESTGRQTGPAGPPVPPG</sequence>
<feature type="transmembrane region" description="Helical" evidence="7">
    <location>
        <begin position="313"/>
        <end position="346"/>
    </location>
</feature>
<evidence type="ECO:0000256" key="5">
    <source>
        <dbReference type="ARBA" id="ARBA00023136"/>
    </source>
</evidence>
<gene>
    <name evidence="8" type="ORF">GCM10023332_11300</name>
</gene>
<protein>
    <submittedName>
        <fullName evidence="8">AI-2E family transporter</fullName>
    </submittedName>
</protein>
<keyword evidence="5 7" id="KW-0472">Membrane</keyword>
<evidence type="ECO:0000256" key="6">
    <source>
        <dbReference type="SAM" id="MobiDB-lite"/>
    </source>
</evidence>
<dbReference type="RefSeq" id="WP_345294500.1">
    <property type="nucleotide sequence ID" value="NZ_BAABJY010000001.1"/>
</dbReference>
<organism evidence="8 9">
    <name type="scientific">Luteimonas vadosa</name>
    <dbReference type="NCBI Taxonomy" id="1165507"/>
    <lineage>
        <taxon>Bacteria</taxon>
        <taxon>Pseudomonadati</taxon>
        <taxon>Pseudomonadota</taxon>
        <taxon>Gammaproteobacteria</taxon>
        <taxon>Lysobacterales</taxon>
        <taxon>Lysobacteraceae</taxon>
        <taxon>Luteimonas</taxon>
    </lineage>
</organism>
<keyword evidence="3 7" id="KW-0812">Transmembrane</keyword>
<dbReference type="Pfam" id="PF01594">
    <property type="entry name" value="AI-2E_transport"/>
    <property type="match status" value="1"/>
</dbReference>
<feature type="transmembrane region" description="Helical" evidence="7">
    <location>
        <begin position="281"/>
        <end position="301"/>
    </location>
</feature>
<feature type="transmembrane region" description="Helical" evidence="7">
    <location>
        <begin position="221"/>
        <end position="249"/>
    </location>
</feature>
<comment type="similarity">
    <text evidence="2">Belongs to the autoinducer-2 exporter (AI-2E) (TC 2.A.86) family.</text>
</comment>
<keyword evidence="4 7" id="KW-1133">Transmembrane helix</keyword>
<accession>A0ABP9DWH7</accession>
<evidence type="ECO:0000256" key="2">
    <source>
        <dbReference type="ARBA" id="ARBA00009773"/>
    </source>
</evidence>
<evidence type="ECO:0000313" key="8">
    <source>
        <dbReference type="EMBL" id="GAA4861006.1"/>
    </source>
</evidence>
<evidence type="ECO:0000313" key="9">
    <source>
        <dbReference type="Proteomes" id="UP001501323"/>
    </source>
</evidence>
<comment type="subcellular location">
    <subcellularLocation>
        <location evidence="1">Membrane</location>
        <topology evidence="1">Multi-pass membrane protein</topology>
    </subcellularLocation>
</comment>
<feature type="transmembrane region" description="Helical" evidence="7">
    <location>
        <begin position="67"/>
        <end position="90"/>
    </location>
</feature>
<feature type="transmembrane region" description="Helical" evidence="7">
    <location>
        <begin position="160"/>
        <end position="180"/>
    </location>
</feature>
<feature type="transmembrane region" description="Helical" evidence="7">
    <location>
        <begin position="255"/>
        <end position="274"/>
    </location>
</feature>
<keyword evidence="9" id="KW-1185">Reference proteome</keyword>
<dbReference type="EMBL" id="BAABJY010000001">
    <property type="protein sequence ID" value="GAA4861006.1"/>
    <property type="molecule type" value="Genomic_DNA"/>
</dbReference>
<reference evidence="9" key="1">
    <citation type="journal article" date="2019" name="Int. J. Syst. Evol. Microbiol.">
        <title>The Global Catalogue of Microorganisms (GCM) 10K type strain sequencing project: providing services to taxonomists for standard genome sequencing and annotation.</title>
        <authorList>
            <consortium name="The Broad Institute Genomics Platform"/>
            <consortium name="The Broad Institute Genome Sequencing Center for Infectious Disease"/>
            <person name="Wu L."/>
            <person name="Ma J."/>
        </authorList>
    </citation>
    <scope>NUCLEOTIDE SEQUENCE [LARGE SCALE GENOMIC DNA]</scope>
    <source>
        <strain evidence="9">JCM 18392</strain>
    </source>
</reference>
<dbReference type="PANTHER" id="PTHR21716">
    <property type="entry name" value="TRANSMEMBRANE PROTEIN"/>
    <property type="match status" value="1"/>
</dbReference>
<feature type="region of interest" description="Disordered" evidence="6">
    <location>
        <begin position="372"/>
        <end position="400"/>
    </location>
</feature>
<proteinExistence type="inferred from homology"/>
<feature type="transmembrane region" description="Helical" evidence="7">
    <location>
        <begin position="20"/>
        <end position="46"/>
    </location>
</feature>
<dbReference type="PANTHER" id="PTHR21716:SF64">
    <property type="entry name" value="AI-2 TRANSPORT PROTEIN TQSA"/>
    <property type="match status" value="1"/>
</dbReference>
<dbReference type="Proteomes" id="UP001501323">
    <property type="component" value="Unassembled WGS sequence"/>
</dbReference>